<comment type="caution">
    <text evidence="1">The sequence shown here is derived from an EMBL/GenBank/DDBJ whole genome shotgun (WGS) entry which is preliminary data.</text>
</comment>
<name>A0ABS5LQY1_9BURK</name>
<keyword evidence="2" id="KW-1185">Reference proteome</keyword>
<gene>
    <name evidence="1" type="ORF">DJFAAGMI_01485</name>
</gene>
<dbReference type="Proteomes" id="UP001647436">
    <property type="component" value="Unassembled WGS sequence"/>
</dbReference>
<accession>A0ABS5LQY1</accession>
<proteinExistence type="predicted"/>
<dbReference type="EMBL" id="JAANES010000001">
    <property type="protein sequence ID" value="MBS3018752.1"/>
    <property type="molecule type" value="Genomic_DNA"/>
</dbReference>
<reference evidence="1 2" key="1">
    <citation type="submission" date="2020-03" db="EMBL/GenBank/DDBJ databases">
        <title>The role of nitrogen metabolism on polyethylene biodegradation.</title>
        <authorList>
            <person name="Peixoto J."/>
            <person name="Vizzotto C.S."/>
            <person name="Ramos A."/>
            <person name="Alves G."/>
            <person name="Steindorff A."/>
            <person name="Kruger R."/>
        </authorList>
    </citation>
    <scope>NUCLEOTIDE SEQUENCE [LARGE SCALE GENOMIC DNA]</scope>
    <source>
        <strain evidence="1 2">PE63</strain>
    </source>
</reference>
<protein>
    <recommendedName>
        <fullName evidence="3">Secreted protein</fullName>
    </recommendedName>
</protein>
<sequence length="86" mass="9102">MQGRPVQQAWLVSVVIEVAKLAGNGQPDALCCETRPCVCSWPNAICARQGSGSSLELPVLSRDETLNPKSAVTTIEAAAAHSRSRL</sequence>
<evidence type="ECO:0000313" key="2">
    <source>
        <dbReference type="Proteomes" id="UP001647436"/>
    </source>
</evidence>
<evidence type="ECO:0000313" key="1">
    <source>
        <dbReference type="EMBL" id="MBS3018752.1"/>
    </source>
</evidence>
<organism evidence="1 2">
    <name type="scientific">Comamonas brasiliensis</name>
    <dbReference type="NCBI Taxonomy" id="1812482"/>
    <lineage>
        <taxon>Bacteria</taxon>
        <taxon>Pseudomonadati</taxon>
        <taxon>Pseudomonadota</taxon>
        <taxon>Betaproteobacteria</taxon>
        <taxon>Burkholderiales</taxon>
        <taxon>Comamonadaceae</taxon>
        <taxon>Comamonas</taxon>
    </lineage>
</organism>
<evidence type="ECO:0008006" key="3">
    <source>
        <dbReference type="Google" id="ProtNLM"/>
    </source>
</evidence>